<evidence type="ECO:0000256" key="1">
    <source>
        <dbReference type="SAM" id="MobiDB-lite"/>
    </source>
</evidence>
<sequence>MFHNSLPQTPYTDVGYNTVVHSPQGGASTQRTRSQSATYRPSLSAPLQSTGHQSGSRVVNPRRQTGAWVCHRSSSNRDSQNRRSRDRSSYKSPPEELAETHADAETQYVAELGEEIKRRAQDLYRDRQRFYIYVFNDKKPDKWRAVLIDEDREPIISSKERSTRKKAINEVARKLNEDESRGRSRSR</sequence>
<name>A0A6A5ZP34_9PLEO</name>
<feature type="compositionally biased region" description="Polar residues" evidence="1">
    <location>
        <begin position="19"/>
        <end position="57"/>
    </location>
</feature>
<feature type="compositionally biased region" description="Polar residues" evidence="1">
    <location>
        <begin position="1"/>
        <end position="11"/>
    </location>
</feature>
<evidence type="ECO:0000313" key="3">
    <source>
        <dbReference type="Proteomes" id="UP000799770"/>
    </source>
</evidence>
<evidence type="ECO:0000313" key="2">
    <source>
        <dbReference type="EMBL" id="KAF2120011.1"/>
    </source>
</evidence>
<gene>
    <name evidence="2" type="ORF">BDV96DRAFT_595611</name>
</gene>
<accession>A0A6A5ZP34</accession>
<keyword evidence="3" id="KW-1185">Reference proteome</keyword>
<feature type="compositionally biased region" description="Basic and acidic residues" evidence="1">
    <location>
        <begin position="79"/>
        <end position="89"/>
    </location>
</feature>
<proteinExistence type="predicted"/>
<feature type="region of interest" description="Disordered" evidence="1">
    <location>
        <begin position="1"/>
        <end position="103"/>
    </location>
</feature>
<dbReference type="EMBL" id="ML977314">
    <property type="protein sequence ID" value="KAF2120011.1"/>
    <property type="molecule type" value="Genomic_DNA"/>
</dbReference>
<feature type="region of interest" description="Disordered" evidence="1">
    <location>
        <begin position="154"/>
        <end position="187"/>
    </location>
</feature>
<dbReference type="Proteomes" id="UP000799770">
    <property type="component" value="Unassembled WGS sequence"/>
</dbReference>
<protein>
    <submittedName>
        <fullName evidence="2">Uncharacterized protein</fullName>
    </submittedName>
</protein>
<organism evidence="2 3">
    <name type="scientific">Lophiotrema nucula</name>
    <dbReference type="NCBI Taxonomy" id="690887"/>
    <lineage>
        <taxon>Eukaryota</taxon>
        <taxon>Fungi</taxon>
        <taxon>Dikarya</taxon>
        <taxon>Ascomycota</taxon>
        <taxon>Pezizomycotina</taxon>
        <taxon>Dothideomycetes</taxon>
        <taxon>Pleosporomycetidae</taxon>
        <taxon>Pleosporales</taxon>
        <taxon>Lophiotremataceae</taxon>
        <taxon>Lophiotrema</taxon>
    </lineage>
</organism>
<dbReference type="AlphaFoldDB" id="A0A6A5ZP34"/>
<reference evidence="2" key="1">
    <citation type="journal article" date="2020" name="Stud. Mycol.">
        <title>101 Dothideomycetes genomes: a test case for predicting lifestyles and emergence of pathogens.</title>
        <authorList>
            <person name="Haridas S."/>
            <person name="Albert R."/>
            <person name="Binder M."/>
            <person name="Bloem J."/>
            <person name="Labutti K."/>
            <person name="Salamov A."/>
            <person name="Andreopoulos B."/>
            <person name="Baker S."/>
            <person name="Barry K."/>
            <person name="Bills G."/>
            <person name="Bluhm B."/>
            <person name="Cannon C."/>
            <person name="Castanera R."/>
            <person name="Culley D."/>
            <person name="Daum C."/>
            <person name="Ezra D."/>
            <person name="Gonzalez J."/>
            <person name="Henrissat B."/>
            <person name="Kuo A."/>
            <person name="Liang C."/>
            <person name="Lipzen A."/>
            <person name="Lutzoni F."/>
            <person name="Magnuson J."/>
            <person name="Mondo S."/>
            <person name="Nolan M."/>
            <person name="Ohm R."/>
            <person name="Pangilinan J."/>
            <person name="Park H.-J."/>
            <person name="Ramirez L."/>
            <person name="Alfaro M."/>
            <person name="Sun H."/>
            <person name="Tritt A."/>
            <person name="Yoshinaga Y."/>
            <person name="Zwiers L.-H."/>
            <person name="Turgeon B."/>
            <person name="Goodwin S."/>
            <person name="Spatafora J."/>
            <person name="Crous P."/>
            <person name="Grigoriev I."/>
        </authorList>
    </citation>
    <scope>NUCLEOTIDE SEQUENCE</scope>
    <source>
        <strain evidence="2">CBS 627.86</strain>
    </source>
</reference>
<feature type="compositionally biased region" description="Basic and acidic residues" evidence="1">
    <location>
        <begin position="167"/>
        <end position="187"/>
    </location>
</feature>